<dbReference type="GO" id="GO:0005179">
    <property type="term" value="F:hormone activity"/>
    <property type="evidence" value="ECO:0007669"/>
    <property type="project" value="UniProtKB-KW"/>
</dbReference>
<comment type="subunit">
    <text evidence="3">Heterodimer of a B chain and an A chain linked by two disulfide bonds.</text>
</comment>
<dbReference type="InterPro" id="IPR022352">
    <property type="entry name" value="Ins/IGF/rlx"/>
</dbReference>
<dbReference type="GO" id="GO:0005576">
    <property type="term" value="C:extracellular region"/>
    <property type="evidence" value="ECO:0007669"/>
    <property type="project" value="UniProtKB-SubCell"/>
</dbReference>
<evidence type="ECO:0000313" key="9">
    <source>
        <dbReference type="EMBL" id="KAJ1218048.1"/>
    </source>
</evidence>
<proteinExistence type="inferred from homology"/>
<feature type="domain" description="Insulin-like" evidence="8">
    <location>
        <begin position="26"/>
        <end position="195"/>
    </location>
</feature>
<keyword evidence="10" id="KW-1185">Reference proteome</keyword>
<dbReference type="InterPro" id="IPR051777">
    <property type="entry name" value="Insulin-like_neuro_ligands"/>
</dbReference>
<feature type="region of interest" description="Disordered" evidence="7">
    <location>
        <begin position="142"/>
        <end position="161"/>
    </location>
</feature>
<keyword evidence="5" id="KW-0372">Hormone</keyword>
<dbReference type="PANTHER" id="PTHR20968">
    <property type="entry name" value="ILGF DOMAIN-CONTAINING PROTEIN"/>
    <property type="match status" value="1"/>
</dbReference>
<evidence type="ECO:0000256" key="6">
    <source>
        <dbReference type="ARBA" id="ARBA00023157"/>
    </source>
</evidence>
<accession>A0AAV7X037</accession>
<dbReference type="InterPro" id="IPR036438">
    <property type="entry name" value="Insulin-like_sf"/>
</dbReference>
<evidence type="ECO:0000256" key="3">
    <source>
        <dbReference type="ARBA" id="ARBA00011207"/>
    </source>
</evidence>
<gene>
    <name evidence="9" type="ORF">NDU88_005634</name>
</gene>
<sequence>MADFPADLNAQGAGGRPGASASDFGVRLCGREFIRAVIFTCGGSRWKRLSLDVDSSQSTREQLQQSARRSVDSVQATSNKDLDNLKLQSYLGSDLEQHQLPNTNMPFGRQPTKDLFNAYDDYNEYVPVSDDFNEYIRQVEEAAQKPRSGAGANPQEASNRFPWINYPRRKRDYSMGVAGMCCKWGCTKAEISTLC</sequence>
<protein>
    <recommendedName>
        <fullName evidence="8">Insulin-like domain-containing protein</fullName>
    </recommendedName>
</protein>
<feature type="region of interest" description="Disordered" evidence="7">
    <location>
        <begin position="1"/>
        <end position="20"/>
    </location>
</feature>
<dbReference type="GO" id="GO:0001664">
    <property type="term" value="F:G protein-coupled receptor binding"/>
    <property type="evidence" value="ECO:0007669"/>
    <property type="project" value="TreeGrafter"/>
</dbReference>
<comment type="similarity">
    <text evidence="2">Belongs to the insulin family.</text>
</comment>
<evidence type="ECO:0000313" key="10">
    <source>
        <dbReference type="Proteomes" id="UP001066276"/>
    </source>
</evidence>
<evidence type="ECO:0000256" key="1">
    <source>
        <dbReference type="ARBA" id="ARBA00004613"/>
    </source>
</evidence>
<organism evidence="9 10">
    <name type="scientific">Pleurodeles waltl</name>
    <name type="common">Iberian ribbed newt</name>
    <dbReference type="NCBI Taxonomy" id="8319"/>
    <lineage>
        <taxon>Eukaryota</taxon>
        <taxon>Metazoa</taxon>
        <taxon>Chordata</taxon>
        <taxon>Craniata</taxon>
        <taxon>Vertebrata</taxon>
        <taxon>Euteleostomi</taxon>
        <taxon>Amphibia</taxon>
        <taxon>Batrachia</taxon>
        <taxon>Caudata</taxon>
        <taxon>Salamandroidea</taxon>
        <taxon>Salamandridae</taxon>
        <taxon>Pleurodelinae</taxon>
        <taxon>Pleurodeles</taxon>
    </lineage>
</organism>
<dbReference type="EMBL" id="JANPWB010000001">
    <property type="protein sequence ID" value="KAJ1218048.1"/>
    <property type="molecule type" value="Genomic_DNA"/>
</dbReference>
<dbReference type="PRINTS" id="PR00276">
    <property type="entry name" value="INSULINFAMLY"/>
</dbReference>
<feature type="region of interest" description="Disordered" evidence="7">
    <location>
        <begin position="55"/>
        <end position="77"/>
    </location>
</feature>
<dbReference type="SMART" id="SM00078">
    <property type="entry name" value="IlGF"/>
    <property type="match status" value="1"/>
</dbReference>
<dbReference type="InterPro" id="IPR016179">
    <property type="entry name" value="Insulin-like"/>
</dbReference>
<evidence type="ECO:0000259" key="8">
    <source>
        <dbReference type="SMART" id="SM00078"/>
    </source>
</evidence>
<comment type="subcellular location">
    <subcellularLocation>
        <location evidence="1">Secreted</location>
    </subcellularLocation>
</comment>
<dbReference type="PANTHER" id="PTHR20968:SF4">
    <property type="entry name" value="RELAXIN 3"/>
    <property type="match status" value="1"/>
</dbReference>
<comment type="caution">
    <text evidence="9">The sequence shown here is derived from an EMBL/GenBank/DDBJ whole genome shotgun (WGS) entry which is preliminary data.</text>
</comment>
<reference evidence="9" key="1">
    <citation type="journal article" date="2022" name="bioRxiv">
        <title>Sequencing and chromosome-scale assembly of the giantPleurodeles waltlgenome.</title>
        <authorList>
            <person name="Brown T."/>
            <person name="Elewa A."/>
            <person name="Iarovenko S."/>
            <person name="Subramanian E."/>
            <person name="Araus A.J."/>
            <person name="Petzold A."/>
            <person name="Susuki M."/>
            <person name="Suzuki K.-i.T."/>
            <person name="Hayashi T."/>
            <person name="Toyoda A."/>
            <person name="Oliveira C."/>
            <person name="Osipova E."/>
            <person name="Leigh N.D."/>
            <person name="Simon A."/>
            <person name="Yun M.H."/>
        </authorList>
    </citation>
    <scope>NUCLEOTIDE SEQUENCE</scope>
    <source>
        <strain evidence="9">20211129_DDA</strain>
        <tissue evidence="9">Liver</tissue>
    </source>
</reference>
<dbReference type="PROSITE" id="PS00262">
    <property type="entry name" value="INSULIN"/>
    <property type="match status" value="1"/>
</dbReference>
<evidence type="ECO:0000256" key="7">
    <source>
        <dbReference type="SAM" id="MobiDB-lite"/>
    </source>
</evidence>
<dbReference type="AlphaFoldDB" id="A0AAV7X037"/>
<dbReference type="SUPFAM" id="SSF56994">
    <property type="entry name" value="Insulin-like"/>
    <property type="match status" value="1"/>
</dbReference>
<dbReference type="Proteomes" id="UP001066276">
    <property type="component" value="Chromosome 1_1"/>
</dbReference>
<keyword evidence="4" id="KW-0964">Secreted</keyword>
<evidence type="ECO:0000256" key="5">
    <source>
        <dbReference type="ARBA" id="ARBA00022702"/>
    </source>
</evidence>
<evidence type="ECO:0000256" key="2">
    <source>
        <dbReference type="ARBA" id="ARBA00009034"/>
    </source>
</evidence>
<keyword evidence="6" id="KW-1015">Disulfide bond</keyword>
<dbReference type="InterPro" id="IPR022353">
    <property type="entry name" value="Insulin_CS"/>
</dbReference>
<name>A0AAV7X037_PLEWA</name>
<evidence type="ECO:0000256" key="4">
    <source>
        <dbReference type="ARBA" id="ARBA00022525"/>
    </source>
</evidence>
<dbReference type="CDD" id="cd04365">
    <property type="entry name" value="IlGF_relaxin_like"/>
    <property type="match status" value="1"/>
</dbReference>